<evidence type="ECO:0000256" key="1">
    <source>
        <dbReference type="SAM" id="MobiDB-lite"/>
    </source>
</evidence>
<proteinExistence type="predicted"/>
<organism evidence="2 3">
    <name type="scientific">Durusdinium trenchii</name>
    <dbReference type="NCBI Taxonomy" id="1381693"/>
    <lineage>
        <taxon>Eukaryota</taxon>
        <taxon>Sar</taxon>
        <taxon>Alveolata</taxon>
        <taxon>Dinophyceae</taxon>
        <taxon>Suessiales</taxon>
        <taxon>Symbiodiniaceae</taxon>
        <taxon>Durusdinium</taxon>
    </lineage>
</organism>
<comment type="caution">
    <text evidence="2">The sequence shown here is derived from an EMBL/GenBank/DDBJ whole genome shotgun (WGS) entry which is preliminary data.</text>
</comment>
<accession>A0ABP0IG99</accession>
<evidence type="ECO:0000313" key="2">
    <source>
        <dbReference type="EMBL" id="CAK9001591.1"/>
    </source>
</evidence>
<keyword evidence="3" id="KW-1185">Reference proteome</keyword>
<name>A0ABP0IG99_9DINO</name>
<dbReference type="EMBL" id="CAXAMN010002858">
    <property type="protein sequence ID" value="CAK9001591.1"/>
    <property type="molecule type" value="Genomic_DNA"/>
</dbReference>
<dbReference type="Proteomes" id="UP001642484">
    <property type="component" value="Unassembled WGS sequence"/>
</dbReference>
<feature type="non-terminal residue" evidence="2">
    <location>
        <position position="1"/>
    </location>
</feature>
<gene>
    <name evidence="2" type="ORF">CCMP2556_LOCUS6532</name>
</gene>
<sequence length="452" mass="52661">IQIRQDIRFWEAEAHPHEDHDHYHGFVRQQVREKMDQASEELDHALEMQKVYRHMVQRLLREQKILQQKVMIMEHHLNRKTREVETKQNFSRRVNEEKVGQMVKLEVLEQDMHLERMICTTALSDLSAAIEQRRQDVNQGEDFENWRYDVALEATGGEAATEAFEAMAGRYRKIYAIEKLTGNCLQRLTFDQAEQSQATEDGFQRIREVTGLTDVMDIVHKFLNRDVEHEQLRCTVRESEDHLRQLREEEAGRPRENVLVDAKPETRGLGAEVVECEQLLDDVRRDHDEIQEHLKKSTLLVDSLTRWAQKLRKSLAPIRELPAAHQSSDLPGFFGELVQVVHEFLQSAHAEMPDSRLVKMTNEAQGRVFAAQQKLLGDKEFLRSNCRVTMAVENMAVKDEKMRKMSTAPGEDERIVMEFANERDRLKKEASDKAAELDAKTPKAKVPAVRRR</sequence>
<protein>
    <submittedName>
        <fullName evidence="2">Uncharacterized protein</fullName>
    </submittedName>
</protein>
<reference evidence="2 3" key="1">
    <citation type="submission" date="2024-02" db="EMBL/GenBank/DDBJ databases">
        <authorList>
            <person name="Chen Y."/>
            <person name="Shah S."/>
            <person name="Dougan E. K."/>
            <person name="Thang M."/>
            <person name="Chan C."/>
        </authorList>
    </citation>
    <scope>NUCLEOTIDE SEQUENCE [LARGE SCALE GENOMIC DNA]</scope>
</reference>
<feature type="compositionally biased region" description="Basic and acidic residues" evidence="1">
    <location>
        <begin position="426"/>
        <end position="441"/>
    </location>
</feature>
<feature type="region of interest" description="Disordered" evidence="1">
    <location>
        <begin position="426"/>
        <end position="452"/>
    </location>
</feature>
<evidence type="ECO:0000313" key="3">
    <source>
        <dbReference type="Proteomes" id="UP001642484"/>
    </source>
</evidence>